<dbReference type="PANTHER" id="PTHR43618">
    <property type="entry name" value="7-ALPHA-HYDROXYSTEROID DEHYDROGENASE"/>
    <property type="match status" value="1"/>
</dbReference>
<accession>A0A1B9HXY9</accession>
<reference evidence="4" key="1">
    <citation type="submission" date="2013-07" db="EMBL/GenBank/DDBJ databases">
        <title>The Genome Sequence of Cryptococcus pinus CBS10737.</title>
        <authorList>
            <consortium name="The Broad Institute Genome Sequencing Platform"/>
            <person name="Cuomo C."/>
            <person name="Litvintseva A."/>
            <person name="Chen Y."/>
            <person name="Heitman J."/>
            <person name="Sun S."/>
            <person name="Springer D."/>
            <person name="Dromer F."/>
            <person name="Young S.K."/>
            <person name="Zeng Q."/>
            <person name="Gargeya S."/>
            <person name="Fitzgerald M."/>
            <person name="Abouelleil A."/>
            <person name="Alvarado L."/>
            <person name="Berlin A.M."/>
            <person name="Chapman S.B."/>
            <person name="Dewar J."/>
            <person name="Goldberg J."/>
            <person name="Griggs A."/>
            <person name="Gujja S."/>
            <person name="Hansen M."/>
            <person name="Howarth C."/>
            <person name="Imamovic A."/>
            <person name="Larimer J."/>
            <person name="McCowan C."/>
            <person name="Murphy C."/>
            <person name="Pearson M."/>
            <person name="Priest M."/>
            <person name="Roberts A."/>
            <person name="Saif S."/>
            <person name="Shea T."/>
            <person name="Sykes S."/>
            <person name="Wortman J."/>
            <person name="Nusbaum C."/>
            <person name="Birren B."/>
        </authorList>
    </citation>
    <scope>NUCLEOTIDE SEQUENCE [LARGE SCALE GENOMIC DNA]</scope>
    <source>
        <strain evidence="4">CBS 10737</strain>
    </source>
</reference>
<keyword evidence="2" id="KW-0521">NADP</keyword>
<dbReference type="InterPro" id="IPR052178">
    <property type="entry name" value="Sec_Metab_Biosynth_SDR"/>
</dbReference>
<proteinExistence type="inferred from homology"/>
<evidence type="ECO:0000256" key="1">
    <source>
        <dbReference type="ARBA" id="ARBA00006484"/>
    </source>
</evidence>
<dbReference type="InterPro" id="IPR002347">
    <property type="entry name" value="SDR_fam"/>
</dbReference>
<dbReference type="Gene3D" id="3.40.50.720">
    <property type="entry name" value="NAD(P)-binding Rossmann-like Domain"/>
    <property type="match status" value="1"/>
</dbReference>
<dbReference type="GO" id="GO:0016491">
    <property type="term" value="F:oxidoreductase activity"/>
    <property type="evidence" value="ECO:0007669"/>
    <property type="project" value="UniProtKB-KW"/>
</dbReference>
<keyword evidence="3" id="KW-0560">Oxidoreductase</keyword>
<dbReference type="AlphaFoldDB" id="A0A1B9HXY9"/>
<reference evidence="4" key="2">
    <citation type="submission" date="2016-07" db="EMBL/GenBank/DDBJ databases">
        <title>Evolution of pathogenesis and genome organization in the Tremellales.</title>
        <authorList>
            <person name="Cuomo C."/>
            <person name="Litvintseva A."/>
            <person name="Heitman J."/>
            <person name="Chen Y."/>
            <person name="Sun S."/>
            <person name="Springer D."/>
            <person name="Dromer F."/>
            <person name="Young S."/>
            <person name="Zeng Q."/>
            <person name="Chapman S."/>
            <person name="Gujja S."/>
            <person name="Saif S."/>
            <person name="Birren B."/>
        </authorList>
    </citation>
    <scope>NUCLEOTIDE SEQUENCE</scope>
    <source>
        <strain evidence="4">CBS 10737</strain>
    </source>
</reference>
<dbReference type="EMBL" id="KI894014">
    <property type="protein sequence ID" value="OCF48153.1"/>
    <property type="molecule type" value="Genomic_DNA"/>
</dbReference>
<dbReference type="PANTHER" id="PTHR43618:SF4">
    <property type="entry name" value="SHORT CHAIN DEHYDROGENASE_REDUCTASE FAMILY (AFU_ORTHOLOGUE AFUA_7G04540)"/>
    <property type="match status" value="1"/>
</dbReference>
<dbReference type="OrthoDB" id="3819888at2759"/>
<evidence type="ECO:0008006" key="5">
    <source>
        <dbReference type="Google" id="ProtNLM"/>
    </source>
</evidence>
<organism evidence="4">
    <name type="scientific">Kwoniella pini CBS 10737</name>
    <dbReference type="NCBI Taxonomy" id="1296096"/>
    <lineage>
        <taxon>Eukaryota</taxon>
        <taxon>Fungi</taxon>
        <taxon>Dikarya</taxon>
        <taxon>Basidiomycota</taxon>
        <taxon>Agaricomycotina</taxon>
        <taxon>Tremellomycetes</taxon>
        <taxon>Tremellales</taxon>
        <taxon>Cryptococcaceae</taxon>
        <taxon>Kwoniella</taxon>
    </lineage>
</organism>
<protein>
    <recommendedName>
        <fullName evidence="5">Short-chain dehydrogenase</fullName>
    </recommendedName>
</protein>
<evidence type="ECO:0000313" key="4">
    <source>
        <dbReference type="EMBL" id="OCF48153.1"/>
    </source>
</evidence>
<evidence type="ECO:0000256" key="3">
    <source>
        <dbReference type="ARBA" id="ARBA00023002"/>
    </source>
</evidence>
<dbReference type="Pfam" id="PF13561">
    <property type="entry name" value="adh_short_C2"/>
    <property type="match status" value="1"/>
</dbReference>
<name>A0A1B9HXY9_9TREE</name>
<dbReference type="InterPro" id="IPR036291">
    <property type="entry name" value="NAD(P)-bd_dom_sf"/>
</dbReference>
<dbReference type="STRING" id="1296096.A0A1B9HXY9"/>
<comment type="similarity">
    <text evidence="1">Belongs to the short-chain dehydrogenases/reductases (SDR) family.</text>
</comment>
<dbReference type="PRINTS" id="PR00081">
    <property type="entry name" value="GDHRDH"/>
</dbReference>
<gene>
    <name evidence="4" type="ORF">I206_06021</name>
</gene>
<dbReference type="SUPFAM" id="SSF51735">
    <property type="entry name" value="NAD(P)-binding Rossmann-fold domains"/>
    <property type="match status" value="1"/>
</dbReference>
<evidence type="ECO:0000256" key="2">
    <source>
        <dbReference type="ARBA" id="ARBA00022857"/>
    </source>
</evidence>
<sequence length="271" mass="29393">MSLQSFNINNLFGVQGKEEVLVFVIGRRLNIVEDSAKEINIAAKESGLSGECIALEGDVGTKQGVVNVYEKVSKLTDRLDYLVNNAGYSGGWRVSSNGNHDHEGLEKMLWSIEDLDFANMTAIHVAGPYLLAVKFIPLFKKSKDACVTNITSLAAYFLNSVFPNSRFIFVAETHLTELMAAGLLPFNIRVNSIAPVGLFKSQLTTGTSDRDAPLVPLGQDQIKNIPKGREGLWEEIAGTALMLSSPAGSYINAATIIIDGGWRLLSSAKDI</sequence>